<keyword evidence="5" id="KW-1185">Reference proteome</keyword>
<feature type="chain" id="PRO_5024456427" evidence="2">
    <location>
        <begin position="19"/>
        <end position="318"/>
    </location>
</feature>
<dbReference type="PROSITE" id="PS51549">
    <property type="entry name" value="DM13"/>
    <property type="match status" value="1"/>
</dbReference>
<organism evidence="4 5">
    <name type="scientific">Thalassotalea litorea</name>
    <dbReference type="NCBI Taxonomy" id="2020715"/>
    <lineage>
        <taxon>Bacteria</taxon>
        <taxon>Pseudomonadati</taxon>
        <taxon>Pseudomonadota</taxon>
        <taxon>Gammaproteobacteria</taxon>
        <taxon>Alteromonadales</taxon>
        <taxon>Colwelliaceae</taxon>
        <taxon>Thalassotalea</taxon>
    </lineage>
</organism>
<dbReference type="Pfam" id="PF10517">
    <property type="entry name" value="DM13"/>
    <property type="match status" value="1"/>
</dbReference>
<dbReference type="PANTHER" id="PTHR47281:SF1">
    <property type="entry name" value="OS09G0557700 PROTEIN"/>
    <property type="match status" value="1"/>
</dbReference>
<evidence type="ECO:0000313" key="4">
    <source>
        <dbReference type="EMBL" id="TLU65286.1"/>
    </source>
</evidence>
<comment type="caution">
    <text evidence="4">The sequence shown here is derived from an EMBL/GenBank/DDBJ whole genome shotgun (WGS) entry which is preliminary data.</text>
</comment>
<keyword evidence="2" id="KW-0732">Signal</keyword>
<dbReference type="Proteomes" id="UP000307790">
    <property type="component" value="Unassembled WGS sequence"/>
</dbReference>
<dbReference type="EMBL" id="VCBC01000007">
    <property type="protein sequence ID" value="TLU65286.1"/>
    <property type="molecule type" value="Genomic_DNA"/>
</dbReference>
<dbReference type="OrthoDB" id="5592990at2"/>
<feature type="domain" description="DM13" evidence="3">
    <location>
        <begin position="213"/>
        <end position="317"/>
    </location>
</feature>
<dbReference type="InterPro" id="IPR045879">
    <property type="entry name" value="B561A"/>
</dbReference>
<dbReference type="InterPro" id="IPR019545">
    <property type="entry name" value="DM13_domain"/>
</dbReference>
<dbReference type="AlphaFoldDB" id="A0A5R9IPZ3"/>
<dbReference type="PROSITE" id="PS51257">
    <property type="entry name" value="PROKAR_LIPOPROTEIN"/>
    <property type="match status" value="1"/>
</dbReference>
<dbReference type="RefSeq" id="WP_138319589.1">
    <property type="nucleotide sequence ID" value="NZ_VCBC01000007.1"/>
</dbReference>
<dbReference type="SMART" id="SM00686">
    <property type="entry name" value="DM13"/>
    <property type="match status" value="1"/>
</dbReference>
<gene>
    <name evidence="4" type="ORF">FE810_08300</name>
</gene>
<name>A0A5R9IPZ3_9GAMM</name>
<evidence type="ECO:0000259" key="3">
    <source>
        <dbReference type="PROSITE" id="PS51549"/>
    </source>
</evidence>
<evidence type="ECO:0000256" key="2">
    <source>
        <dbReference type="SAM" id="SignalP"/>
    </source>
</evidence>
<evidence type="ECO:0000256" key="1">
    <source>
        <dbReference type="SAM" id="MobiDB-lite"/>
    </source>
</evidence>
<evidence type="ECO:0000313" key="5">
    <source>
        <dbReference type="Proteomes" id="UP000307790"/>
    </source>
</evidence>
<proteinExistence type="predicted"/>
<feature type="signal peptide" evidence="2">
    <location>
        <begin position="1"/>
        <end position="18"/>
    </location>
</feature>
<reference evidence="4 5" key="1">
    <citation type="submission" date="2019-05" db="EMBL/GenBank/DDBJ databases">
        <title>Genome sequences of Thalassotalea litorea 1K03283.</title>
        <authorList>
            <person name="Zhang D."/>
        </authorList>
    </citation>
    <scope>NUCLEOTIDE SEQUENCE [LARGE SCALE GENOMIC DNA]</scope>
    <source>
        <strain evidence="4 5">MCCC 1K03283</strain>
    </source>
</reference>
<dbReference type="PANTHER" id="PTHR47281">
    <property type="entry name" value="OS09G0557700 PROTEIN"/>
    <property type="match status" value="1"/>
</dbReference>
<protein>
    <submittedName>
        <fullName evidence="4">DM13 domain-containing protein</fullName>
    </submittedName>
</protein>
<feature type="region of interest" description="Disordered" evidence="1">
    <location>
        <begin position="25"/>
        <end position="45"/>
    </location>
</feature>
<sequence length="318" mass="34382">MNKAIFVFVLALPLTILTGCGGSGGSNDNATNEPATPTPPTTSTPDPVVYAGQFIDAAVEGLTYRTDSSTGVTDADGEFMYQASESVTFNVGSLELGSVAGRDIVTPMELFATTDMEDVRVVNMLRLLQSLDVDGDPQNGIKFGDGAINYANTLNLTFDEADFDSQVADLLMANQGVYLDLISAEQALLHFQTTLDELDLTAMSNCGDDHPKVGYSGDFETFFHDVSGRATIVDNCTIQVEFFNYDGEGPDVFFYAGTDHDYTSVDAFAIGEQLNGKVYNNASITLKLPRNRTLDDFNTLSVWCVDFAADFGHLVFTE</sequence>
<accession>A0A5R9IPZ3</accession>